<dbReference type="InterPro" id="IPR000551">
    <property type="entry name" value="MerR-type_HTH_dom"/>
</dbReference>
<dbReference type="Proteomes" id="UP000053860">
    <property type="component" value="Unassembled WGS sequence"/>
</dbReference>
<dbReference type="InterPro" id="IPR047057">
    <property type="entry name" value="MerR_fam"/>
</dbReference>
<dbReference type="SUPFAM" id="SSF46955">
    <property type="entry name" value="Putative DNA-binding domain"/>
    <property type="match status" value="1"/>
</dbReference>
<dbReference type="STRING" id="1123008.GCA_000380985_00483"/>
<dbReference type="PROSITE" id="PS50937">
    <property type="entry name" value="HTH_MERR_2"/>
    <property type="match status" value="1"/>
</dbReference>
<keyword evidence="2" id="KW-0175">Coiled coil</keyword>
<evidence type="ECO:0000256" key="2">
    <source>
        <dbReference type="SAM" id="Coils"/>
    </source>
</evidence>
<dbReference type="AlphaFoldDB" id="A0A124FXL2"/>
<dbReference type="EMBL" id="LGGN01000036">
    <property type="protein sequence ID" value="KUK78401.1"/>
    <property type="molecule type" value="Genomic_DNA"/>
</dbReference>
<dbReference type="InterPro" id="IPR009061">
    <property type="entry name" value="DNA-bd_dom_put_sf"/>
</dbReference>
<evidence type="ECO:0000313" key="5">
    <source>
        <dbReference type="Proteomes" id="UP000053860"/>
    </source>
</evidence>
<evidence type="ECO:0000256" key="1">
    <source>
        <dbReference type="ARBA" id="ARBA00023125"/>
    </source>
</evidence>
<evidence type="ECO:0000313" key="4">
    <source>
        <dbReference type="EMBL" id="KUK78401.1"/>
    </source>
</evidence>
<dbReference type="PANTHER" id="PTHR30204:SF15">
    <property type="entry name" value="BLL5018 PROTEIN"/>
    <property type="match status" value="1"/>
</dbReference>
<dbReference type="PANTHER" id="PTHR30204">
    <property type="entry name" value="REDOX-CYCLING DRUG-SENSING TRANSCRIPTIONAL ACTIVATOR SOXR"/>
    <property type="match status" value="1"/>
</dbReference>
<organism evidence="4 5">
    <name type="scientific">Proteiniphilum acetatigenes</name>
    <dbReference type="NCBI Taxonomy" id="294710"/>
    <lineage>
        <taxon>Bacteria</taxon>
        <taxon>Pseudomonadati</taxon>
        <taxon>Bacteroidota</taxon>
        <taxon>Bacteroidia</taxon>
        <taxon>Bacteroidales</taxon>
        <taxon>Dysgonomonadaceae</taxon>
        <taxon>Proteiniphilum</taxon>
    </lineage>
</organism>
<dbReference type="GO" id="GO:0003677">
    <property type="term" value="F:DNA binding"/>
    <property type="evidence" value="ECO:0007669"/>
    <property type="project" value="UniProtKB-KW"/>
</dbReference>
<gene>
    <name evidence="4" type="ORF">XD92_0331</name>
</gene>
<feature type="coiled-coil region" evidence="2">
    <location>
        <begin position="87"/>
        <end position="131"/>
    </location>
</feature>
<protein>
    <recommendedName>
        <fullName evidence="3">HTH merR-type domain-containing protein</fullName>
    </recommendedName>
</protein>
<comment type="caution">
    <text evidence="4">The sequence shown here is derived from an EMBL/GenBank/DDBJ whole genome shotgun (WGS) entry which is preliminary data.</text>
</comment>
<dbReference type="Pfam" id="PF13411">
    <property type="entry name" value="MerR_1"/>
    <property type="match status" value="1"/>
</dbReference>
<feature type="domain" description="HTH merR-type" evidence="3">
    <location>
        <begin position="16"/>
        <end position="86"/>
    </location>
</feature>
<accession>A0A124FXL2</accession>
<dbReference type="Gene3D" id="1.10.1660.10">
    <property type="match status" value="1"/>
</dbReference>
<dbReference type="SMART" id="SM00422">
    <property type="entry name" value="HTH_MERR"/>
    <property type="match status" value="1"/>
</dbReference>
<proteinExistence type="predicted"/>
<evidence type="ECO:0000259" key="3">
    <source>
        <dbReference type="PROSITE" id="PS50937"/>
    </source>
</evidence>
<name>A0A124FXL2_9BACT</name>
<dbReference type="GO" id="GO:0003700">
    <property type="term" value="F:DNA-binding transcription factor activity"/>
    <property type="evidence" value="ECO:0007669"/>
    <property type="project" value="InterPro"/>
</dbReference>
<sequence>MGKRKKPIRFDEKRLFYSIQEVADHFAVNVSLLRFWEKEFENIRPRKTAGGTRQYTREDIQQVEIVYHLVKEKGMTLEGARQTLKSKKDDEAKRAEAISRLMEIKKELLLLEEAFDQLHDMQKYAKKATEE</sequence>
<keyword evidence="1" id="KW-0238">DNA-binding</keyword>
<dbReference type="CDD" id="cd04765">
    <property type="entry name" value="HTH_MlrA-like_sg2"/>
    <property type="match status" value="1"/>
</dbReference>
<reference evidence="5" key="1">
    <citation type="journal article" date="2015" name="MBio">
        <title>Genome-Resolved Metagenomic Analysis Reveals Roles for Candidate Phyla and Other Microbial Community Members in Biogeochemical Transformations in Oil Reservoirs.</title>
        <authorList>
            <person name="Hu P."/>
            <person name="Tom L."/>
            <person name="Singh A."/>
            <person name="Thomas B.C."/>
            <person name="Baker B.J."/>
            <person name="Piceno Y.M."/>
            <person name="Andersen G.L."/>
            <person name="Banfield J.F."/>
        </authorList>
    </citation>
    <scope>NUCLEOTIDE SEQUENCE [LARGE SCALE GENOMIC DNA]</scope>
</reference>